<feature type="region of interest" description="Disordered" evidence="1">
    <location>
        <begin position="1"/>
        <end position="49"/>
    </location>
</feature>
<feature type="region of interest" description="Disordered" evidence="1">
    <location>
        <begin position="146"/>
        <end position="234"/>
    </location>
</feature>
<feature type="compositionally biased region" description="Polar residues" evidence="1">
    <location>
        <begin position="216"/>
        <end position="227"/>
    </location>
</feature>
<evidence type="ECO:0000313" key="2">
    <source>
        <dbReference type="EMBL" id="CAG8549814.1"/>
    </source>
</evidence>
<dbReference type="EMBL" id="CAJVPL010001056">
    <property type="protein sequence ID" value="CAG8549814.1"/>
    <property type="molecule type" value="Genomic_DNA"/>
</dbReference>
<sequence>MKLFNRHNKSENVNTNSFAVDTKKSRLNKSPLKDSFRNTSSNNKIKNNSNKINDTVITSTIPMIPESPQVTNKLFQNNERKSNNTRKRFFLGKRLKKAASSSLSSSSNKSKQQSLLLPINTSISDKIKEDEVSNSPIEMDKISILNNKSETLSPDKLPPTVSKPLDGNNNDFLSVTSPTSNSDIKSSSTTNSHNVIRGLRRDSFKHQPPVLIRESSIPSPAVNINQNHNDHEDINETFDSRENSKKKKQRPKSTQGFIVSTQQLAYSFFRRNRNRSSSMSSINQASEVPDLLSPNPPENTNQQSEPTLTYESFPDPTSEDFINVERWDLPDKISATEDAEGVLQMIEFDDILINGIRVN</sequence>
<name>A0A9N9FQR0_9GLOM</name>
<organism evidence="2 3">
    <name type="scientific">Ambispora gerdemannii</name>
    <dbReference type="NCBI Taxonomy" id="144530"/>
    <lineage>
        <taxon>Eukaryota</taxon>
        <taxon>Fungi</taxon>
        <taxon>Fungi incertae sedis</taxon>
        <taxon>Mucoromycota</taxon>
        <taxon>Glomeromycotina</taxon>
        <taxon>Glomeromycetes</taxon>
        <taxon>Archaeosporales</taxon>
        <taxon>Ambisporaceae</taxon>
        <taxon>Ambispora</taxon>
    </lineage>
</organism>
<evidence type="ECO:0000313" key="3">
    <source>
        <dbReference type="Proteomes" id="UP000789831"/>
    </source>
</evidence>
<feature type="compositionally biased region" description="Polar residues" evidence="1">
    <location>
        <begin position="167"/>
        <end position="194"/>
    </location>
</feature>
<comment type="caution">
    <text evidence="2">The sequence shown here is derived from an EMBL/GenBank/DDBJ whole genome shotgun (WGS) entry which is preliminary data.</text>
</comment>
<reference evidence="2" key="1">
    <citation type="submission" date="2021-06" db="EMBL/GenBank/DDBJ databases">
        <authorList>
            <person name="Kallberg Y."/>
            <person name="Tangrot J."/>
            <person name="Rosling A."/>
        </authorList>
    </citation>
    <scope>NUCLEOTIDE SEQUENCE</scope>
    <source>
        <strain evidence="2">MT106</strain>
    </source>
</reference>
<proteinExistence type="predicted"/>
<gene>
    <name evidence="2" type="ORF">AGERDE_LOCUS6607</name>
</gene>
<dbReference type="AlphaFoldDB" id="A0A9N9FQR0"/>
<evidence type="ECO:0000256" key="1">
    <source>
        <dbReference type="SAM" id="MobiDB-lite"/>
    </source>
</evidence>
<feature type="compositionally biased region" description="Polar residues" evidence="1">
    <location>
        <begin position="298"/>
        <end position="310"/>
    </location>
</feature>
<feature type="compositionally biased region" description="Low complexity" evidence="1">
    <location>
        <begin position="40"/>
        <end position="49"/>
    </location>
</feature>
<keyword evidence="3" id="KW-1185">Reference proteome</keyword>
<dbReference type="Proteomes" id="UP000789831">
    <property type="component" value="Unassembled WGS sequence"/>
</dbReference>
<protein>
    <submittedName>
        <fullName evidence="2">8747_t:CDS:1</fullName>
    </submittedName>
</protein>
<feature type="region of interest" description="Disordered" evidence="1">
    <location>
        <begin position="275"/>
        <end position="316"/>
    </location>
</feature>
<dbReference type="OrthoDB" id="2406036at2759"/>
<accession>A0A9N9FQR0</accession>